<evidence type="ECO:0000256" key="2">
    <source>
        <dbReference type="ARBA" id="ARBA00022475"/>
    </source>
</evidence>
<dbReference type="PROSITE" id="PS50262">
    <property type="entry name" value="G_PROTEIN_RECEP_F1_2"/>
    <property type="match status" value="1"/>
</dbReference>
<keyword evidence="4 11" id="KW-1133">Transmembrane helix</keyword>
<evidence type="ECO:0000256" key="8">
    <source>
        <dbReference type="ARBA" id="ARBA00023224"/>
    </source>
</evidence>
<dbReference type="PANTHER" id="PTHR24231:SF46">
    <property type="entry name" value="P2Y PURINOCEPTOR 11"/>
    <property type="match status" value="1"/>
</dbReference>
<accession>A0ABM0R6K7</accession>
<feature type="transmembrane region" description="Helical" evidence="11">
    <location>
        <begin position="146"/>
        <end position="167"/>
    </location>
</feature>
<dbReference type="InterPro" id="IPR000276">
    <property type="entry name" value="GPCR_Rhodpsn"/>
</dbReference>
<evidence type="ECO:0000256" key="10">
    <source>
        <dbReference type="SAM" id="MobiDB-lite"/>
    </source>
</evidence>
<dbReference type="GeneID" id="103594765"/>
<sequence length="365" mass="39777">MAATMSGAKPCPANFSAAADRILNSFQEGFLWPMLLADFLVAVTGNGLALYRFITREQRPWYPAVVFSAQLAVSNLLYALTLPPLVAYFYPPKNWRYGEALCRLEHFLFVCNLQGSIIFITCISLNRYVGIVHPFFTRSHLQPKHAWAVSAAGWALATLLAAPMLGFSHLKQEVGTGSIKCVGTAGDSHLEAYRTYSLALAGLGCGLPLLLTLAAYCALVRAVLRSPGMRAAEKLHVVLLVASGAALYASSYVPYHVTRVLNVHARQRWRALCPGFANETQAQEALELGLYVGHQVMRGLMPLAICLHPLLYMAVAPSLGCCCQCCPRWRGCRDPGDTETFGQAMPLDVKATPKTSEPQSPELTS</sequence>
<protein>
    <submittedName>
        <fullName evidence="14">P2Y purinoceptor 11</fullName>
    </submittedName>
</protein>
<keyword evidence="7 9" id="KW-0675">Receptor</keyword>
<feature type="transmembrane region" description="Helical" evidence="11">
    <location>
        <begin position="61"/>
        <end position="86"/>
    </location>
</feature>
<comment type="similarity">
    <text evidence="9">Belongs to the G-protein coupled receptor 1 family.</text>
</comment>
<evidence type="ECO:0000313" key="13">
    <source>
        <dbReference type="Proteomes" id="UP000694923"/>
    </source>
</evidence>
<reference evidence="14" key="1">
    <citation type="submission" date="2025-08" db="UniProtKB">
        <authorList>
            <consortium name="RefSeq"/>
        </authorList>
    </citation>
    <scope>IDENTIFICATION</scope>
</reference>
<keyword evidence="13" id="KW-1185">Reference proteome</keyword>
<keyword evidence="5 9" id="KW-0297">G-protein coupled receptor</keyword>
<feature type="domain" description="G-protein coupled receptors family 1 profile" evidence="12">
    <location>
        <begin position="45"/>
        <end position="312"/>
    </location>
</feature>
<evidence type="ECO:0000256" key="1">
    <source>
        <dbReference type="ARBA" id="ARBA00004651"/>
    </source>
</evidence>
<keyword evidence="2" id="KW-1003">Cell membrane</keyword>
<feature type="region of interest" description="Disordered" evidence="10">
    <location>
        <begin position="343"/>
        <end position="365"/>
    </location>
</feature>
<evidence type="ECO:0000256" key="3">
    <source>
        <dbReference type="ARBA" id="ARBA00022692"/>
    </source>
</evidence>
<organism evidence="13 14">
    <name type="scientific">Galeopterus variegatus</name>
    <name type="common">Malayan flying lemur</name>
    <name type="synonym">Cynocephalus variegatus</name>
    <dbReference type="NCBI Taxonomy" id="482537"/>
    <lineage>
        <taxon>Eukaryota</taxon>
        <taxon>Metazoa</taxon>
        <taxon>Chordata</taxon>
        <taxon>Craniata</taxon>
        <taxon>Vertebrata</taxon>
        <taxon>Euteleostomi</taxon>
        <taxon>Mammalia</taxon>
        <taxon>Eutheria</taxon>
        <taxon>Euarchontoglires</taxon>
        <taxon>Dermoptera</taxon>
        <taxon>Cynocephalidae</taxon>
        <taxon>Galeopterus</taxon>
    </lineage>
</organism>
<evidence type="ECO:0000259" key="12">
    <source>
        <dbReference type="PROSITE" id="PS50262"/>
    </source>
</evidence>
<evidence type="ECO:0000256" key="5">
    <source>
        <dbReference type="ARBA" id="ARBA00023040"/>
    </source>
</evidence>
<feature type="transmembrane region" description="Helical" evidence="11">
    <location>
        <begin position="106"/>
        <end position="125"/>
    </location>
</feature>
<feature type="compositionally biased region" description="Polar residues" evidence="10">
    <location>
        <begin position="353"/>
        <end position="365"/>
    </location>
</feature>
<keyword evidence="6 11" id="KW-0472">Membrane</keyword>
<dbReference type="Proteomes" id="UP000694923">
    <property type="component" value="Unplaced"/>
</dbReference>
<evidence type="ECO:0000256" key="4">
    <source>
        <dbReference type="ARBA" id="ARBA00022989"/>
    </source>
</evidence>
<dbReference type="PRINTS" id="PR01157">
    <property type="entry name" value="P2YPURNOCPTR"/>
</dbReference>
<dbReference type="PROSITE" id="PS00237">
    <property type="entry name" value="G_PROTEIN_RECEP_F1_1"/>
    <property type="match status" value="1"/>
</dbReference>
<dbReference type="InterPro" id="IPR017452">
    <property type="entry name" value="GPCR_Rhodpsn_7TM"/>
</dbReference>
<evidence type="ECO:0000313" key="14">
    <source>
        <dbReference type="RefSeq" id="XP_008576248.1"/>
    </source>
</evidence>
<proteinExistence type="inferred from homology"/>
<evidence type="ECO:0000256" key="6">
    <source>
        <dbReference type="ARBA" id="ARBA00023136"/>
    </source>
</evidence>
<evidence type="ECO:0000256" key="9">
    <source>
        <dbReference type="RuleBase" id="RU000688"/>
    </source>
</evidence>
<dbReference type="SUPFAM" id="SSF81321">
    <property type="entry name" value="Family A G protein-coupled receptor-like"/>
    <property type="match status" value="1"/>
</dbReference>
<feature type="transmembrane region" description="Helical" evidence="11">
    <location>
        <begin position="30"/>
        <end position="54"/>
    </location>
</feature>
<feature type="transmembrane region" description="Helical" evidence="11">
    <location>
        <begin position="198"/>
        <end position="223"/>
    </location>
</feature>
<dbReference type="Gene3D" id="1.20.1070.10">
    <property type="entry name" value="Rhodopsin 7-helix transmembrane proteins"/>
    <property type="match status" value="1"/>
</dbReference>
<comment type="subcellular location">
    <subcellularLocation>
        <location evidence="1">Cell membrane</location>
        <topology evidence="1">Multi-pass membrane protein</topology>
    </subcellularLocation>
</comment>
<dbReference type="PRINTS" id="PR00237">
    <property type="entry name" value="GPCRRHODOPSN"/>
</dbReference>
<evidence type="ECO:0000256" key="11">
    <source>
        <dbReference type="SAM" id="Phobius"/>
    </source>
</evidence>
<evidence type="ECO:0000256" key="7">
    <source>
        <dbReference type="ARBA" id="ARBA00023170"/>
    </source>
</evidence>
<dbReference type="PANTHER" id="PTHR24231">
    <property type="entry name" value="PURINOCEPTOR-RELATED G-PROTEIN COUPLED RECEPTOR"/>
    <property type="match status" value="1"/>
</dbReference>
<feature type="transmembrane region" description="Helical" evidence="11">
    <location>
        <begin position="235"/>
        <end position="255"/>
    </location>
</feature>
<dbReference type="RefSeq" id="XP_008576248.1">
    <property type="nucleotide sequence ID" value="XM_008578026.1"/>
</dbReference>
<keyword evidence="8 9" id="KW-0807">Transducer</keyword>
<keyword evidence="3 9" id="KW-0812">Transmembrane</keyword>
<dbReference type="Pfam" id="PF00001">
    <property type="entry name" value="7tm_1"/>
    <property type="match status" value="1"/>
</dbReference>
<gene>
    <name evidence="14" type="primary">P2RY11</name>
</gene>
<name>A0ABM0R6K7_GALVR</name>